<dbReference type="SUPFAM" id="SSF50891">
    <property type="entry name" value="Cyclophilin-like"/>
    <property type="match status" value="1"/>
</dbReference>
<evidence type="ECO:0000259" key="1">
    <source>
        <dbReference type="Pfam" id="PF05913"/>
    </source>
</evidence>
<dbReference type="Pfam" id="PF19200">
    <property type="entry name" value="MupG_N"/>
    <property type="match status" value="1"/>
</dbReference>
<dbReference type="EMBL" id="UGZE01000001">
    <property type="protein sequence ID" value="SUJ11971.1"/>
    <property type="molecule type" value="Genomic_DNA"/>
</dbReference>
<gene>
    <name evidence="4" type="ORF">NCTC12413_00636</name>
    <name evidence="3" type="ORF">SAR03_20780</name>
</gene>
<keyword evidence="6" id="KW-1185">Reference proteome</keyword>
<proteinExistence type="predicted"/>
<dbReference type="EMBL" id="BKAV01000025">
    <property type="protein sequence ID" value="GEQ01041.1"/>
    <property type="molecule type" value="Genomic_DNA"/>
</dbReference>
<dbReference type="RefSeq" id="WP_103388521.1">
    <property type="nucleotide sequence ID" value="NZ_BKAV01000025.1"/>
</dbReference>
<dbReference type="Pfam" id="PF05913">
    <property type="entry name" value="MupG_C"/>
    <property type="match status" value="1"/>
</dbReference>
<evidence type="ECO:0000313" key="4">
    <source>
        <dbReference type="EMBL" id="SUJ11971.1"/>
    </source>
</evidence>
<dbReference type="OrthoDB" id="5809921at2"/>
<protein>
    <submittedName>
        <fullName evidence="4">Cellobiose operon outer surface protein</fullName>
    </submittedName>
</protein>
<dbReference type="PANTHER" id="PTHR38435">
    <property type="match status" value="1"/>
</dbReference>
<feature type="domain" description="6-phospho-N-acetylmuramidase N-terminal" evidence="2">
    <location>
        <begin position="3"/>
        <end position="226"/>
    </location>
</feature>
<dbReference type="InterPro" id="IPR013785">
    <property type="entry name" value="Aldolase_TIM"/>
</dbReference>
<sequence length="355" mass="40432">MHGFSVYLGQPINQRYIDNLISLGYDTIFTSIQIPEEDETTKLIYLQQLLSHLQDCSITYIIDVQPTLLNQQLYDLLHQYQNSRFLIRIDTETSLTTVNEIIRHNFECCLNASTIDATLLVHLSNHVVNFKAISYCHNYYPRPDTGLSSQFVTAQNSLIKTFNPSAEIFGFIAGTEKRSPLHKGLPTIEKTRWTHPLCSAQNLIDTGIDGVIIGDTSLVNHHAERLIKLLHDRHFILSLAHIEPYSEDILFQSHTARPDNPESAIRSQEARLYKSQQIAPNNNLNRVFGDITLDNHLNGRYEGELQIIKEDLPKHPHVNCVARISAADHPLIPLIKPNDTFEFQKGVADNETFND</sequence>
<dbReference type="InterPro" id="IPR017853">
    <property type="entry name" value="GH"/>
</dbReference>
<accession>A0A2T7BT18</accession>
<reference evidence="4 5" key="1">
    <citation type="submission" date="2018-06" db="EMBL/GenBank/DDBJ databases">
        <authorList>
            <consortium name="Pathogen Informatics"/>
            <person name="Doyle S."/>
        </authorList>
    </citation>
    <scope>NUCLEOTIDE SEQUENCE [LARGE SCALE GENOMIC DNA]</scope>
    <source>
        <strain evidence="4 5">NCTC12413</strain>
    </source>
</reference>
<dbReference type="SUPFAM" id="SSF51445">
    <property type="entry name" value="(Trans)glycosidases"/>
    <property type="match status" value="1"/>
</dbReference>
<evidence type="ECO:0000313" key="5">
    <source>
        <dbReference type="Proteomes" id="UP000254956"/>
    </source>
</evidence>
<reference evidence="3 6" key="2">
    <citation type="submission" date="2019-07" db="EMBL/GenBank/DDBJ databases">
        <title>Whole genome shotgun sequence of Staphylococcus arlettae NBRC 109765.</title>
        <authorList>
            <person name="Hosoyama A."/>
            <person name="Uohara A."/>
            <person name="Ohji S."/>
            <person name="Ichikawa N."/>
        </authorList>
    </citation>
    <scope>NUCLEOTIDE SEQUENCE [LARGE SCALE GENOMIC DNA]</scope>
    <source>
        <strain evidence="3 6">NBRC 109765</strain>
    </source>
</reference>
<dbReference type="PANTHER" id="PTHR38435:SF2">
    <property type="entry name" value="DUF871 DOMAIN-CONTAINING PROTEIN"/>
    <property type="match status" value="1"/>
</dbReference>
<dbReference type="InterPro" id="IPR029000">
    <property type="entry name" value="Cyclophilin-like_dom_sf"/>
</dbReference>
<dbReference type="InterPro" id="IPR043797">
    <property type="entry name" value="MupG_N"/>
</dbReference>
<dbReference type="AlphaFoldDB" id="A0A2T7BT18"/>
<dbReference type="Gene3D" id="3.20.20.70">
    <property type="entry name" value="Aldolase class I"/>
    <property type="match status" value="1"/>
</dbReference>
<dbReference type="InterPro" id="IPR043894">
    <property type="entry name" value="MupG_C"/>
</dbReference>
<name>A0A2T7BT18_9STAP</name>
<dbReference type="InterPro" id="IPR008589">
    <property type="entry name" value="MupG"/>
</dbReference>
<organism evidence="4 5">
    <name type="scientific">Staphylococcus arlettae</name>
    <dbReference type="NCBI Taxonomy" id="29378"/>
    <lineage>
        <taxon>Bacteria</taxon>
        <taxon>Bacillati</taxon>
        <taxon>Bacillota</taxon>
        <taxon>Bacilli</taxon>
        <taxon>Bacillales</taxon>
        <taxon>Staphylococcaceae</taxon>
        <taxon>Staphylococcus</taxon>
    </lineage>
</organism>
<feature type="domain" description="6-phospho-N-acetylmuramidase C-terminal" evidence="1">
    <location>
        <begin position="241"/>
        <end position="344"/>
    </location>
</feature>
<dbReference type="Proteomes" id="UP000321598">
    <property type="component" value="Unassembled WGS sequence"/>
</dbReference>
<evidence type="ECO:0000313" key="3">
    <source>
        <dbReference type="EMBL" id="GEQ01041.1"/>
    </source>
</evidence>
<dbReference type="Gene3D" id="2.40.100.10">
    <property type="entry name" value="Cyclophilin-like"/>
    <property type="match status" value="1"/>
</dbReference>
<evidence type="ECO:0000259" key="2">
    <source>
        <dbReference type="Pfam" id="PF19200"/>
    </source>
</evidence>
<evidence type="ECO:0000313" key="6">
    <source>
        <dbReference type="Proteomes" id="UP000321598"/>
    </source>
</evidence>
<dbReference type="STRING" id="1212545.SARL_06829"/>
<dbReference type="Proteomes" id="UP000254956">
    <property type="component" value="Unassembled WGS sequence"/>
</dbReference>